<dbReference type="Pfam" id="PF09515">
    <property type="entry name" value="Thia_YuaJ"/>
    <property type="match status" value="1"/>
</dbReference>
<keyword evidence="1" id="KW-0812">Transmembrane</keyword>
<name>A0A0R2N0U9_9LACO</name>
<organism evidence="2 3">
    <name type="scientific">Lacticaseibacillus saniviri JCM 17471 = DSM 24301</name>
    <dbReference type="NCBI Taxonomy" id="1293598"/>
    <lineage>
        <taxon>Bacteria</taxon>
        <taxon>Bacillati</taxon>
        <taxon>Bacillota</taxon>
        <taxon>Bacilli</taxon>
        <taxon>Lactobacillales</taxon>
        <taxon>Lactobacillaceae</taxon>
        <taxon>Lacticaseibacillus</taxon>
    </lineage>
</organism>
<keyword evidence="1" id="KW-0472">Membrane</keyword>
<comment type="caution">
    <text evidence="2">The sequence shown here is derived from an EMBL/GenBank/DDBJ whole genome shotgun (WGS) entry which is preliminary data.</text>
</comment>
<feature type="transmembrane region" description="Helical" evidence="1">
    <location>
        <begin position="84"/>
        <end position="104"/>
    </location>
</feature>
<evidence type="ECO:0008006" key="4">
    <source>
        <dbReference type="Google" id="ProtNLM"/>
    </source>
</evidence>
<keyword evidence="3" id="KW-1185">Reference proteome</keyword>
<keyword evidence="1" id="KW-1133">Transmembrane helix</keyword>
<sequence>MQHQRLVTLLETAIIAAFAMALEYLPHSAGISGLQFSYGLIPIAVLAYRRGLLPAVSAGLTWGLLDMVLRGFGDGGVLNPLQGIIEYPVAFAAAGLMGLVYPWMQRALKQHQTSKAVGIGIVGFAIGAGVKYLFHFLAGWIYWGSYAPKGWPAWQWSLFVNGGSAVMNLILGTVLLVLMIPIGRQLFVTQTAQKLTSAKNN</sequence>
<evidence type="ECO:0000256" key="1">
    <source>
        <dbReference type="SAM" id="Phobius"/>
    </source>
</evidence>
<proteinExistence type="predicted"/>
<feature type="transmembrane region" description="Helical" evidence="1">
    <location>
        <begin position="154"/>
        <end position="180"/>
    </location>
</feature>
<dbReference type="GO" id="GO:0015234">
    <property type="term" value="F:thiamine transmembrane transporter activity"/>
    <property type="evidence" value="ECO:0007669"/>
    <property type="project" value="InterPro"/>
</dbReference>
<dbReference type="Proteomes" id="UP000050969">
    <property type="component" value="Unassembled WGS sequence"/>
</dbReference>
<dbReference type="AlphaFoldDB" id="A0A0R2N0U9"/>
<gene>
    <name evidence="2" type="ORF">IV56_GL001519</name>
</gene>
<dbReference type="RefSeq" id="WP_056992229.1">
    <property type="nucleotide sequence ID" value="NZ_JQCE01000005.1"/>
</dbReference>
<protein>
    <recommendedName>
        <fullName evidence="4">Proton-coupled thiamine transporter</fullName>
    </recommendedName>
</protein>
<evidence type="ECO:0000313" key="3">
    <source>
        <dbReference type="Proteomes" id="UP000050969"/>
    </source>
</evidence>
<dbReference type="EMBL" id="JQCE01000005">
    <property type="protein sequence ID" value="KRO18386.1"/>
    <property type="molecule type" value="Genomic_DNA"/>
</dbReference>
<dbReference type="NCBIfam" id="TIGR02357">
    <property type="entry name" value="ECF_ThiT_YuaJ"/>
    <property type="match status" value="1"/>
</dbReference>
<reference evidence="2 3" key="1">
    <citation type="journal article" date="2015" name="Genome Announc.">
        <title>Expanding the biotechnology potential of lactobacilli through comparative genomics of 213 strains and associated genera.</title>
        <authorList>
            <person name="Sun Z."/>
            <person name="Harris H.M."/>
            <person name="McCann A."/>
            <person name="Guo C."/>
            <person name="Argimon S."/>
            <person name="Zhang W."/>
            <person name="Yang X."/>
            <person name="Jeffery I.B."/>
            <person name="Cooney J.C."/>
            <person name="Kagawa T.F."/>
            <person name="Liu W."/>
            <person name="Song Y."/>
            <person name="Salvetti E."/>
            <person name="Wrobel A."/>
            <person name="Rasinkangas P."/>
            <person name="Parkhill J."/>
            <person name="Rea M.C."/>
            <person name="O'Sullivan O."/>
            <person name="Ritari J."/>
            <person name="Douillard F.P."/>
            <person name="Paul Ross R."/>
            <person name="Yang R."/>
            <person name="Briner A.E."/>
            <person name="Felis G.E."/>
            <person name="de Vos W.M."/>
            <person name="Barrangou R."/>
            <person name="Klaenhammer T.R."/>
            <person name="Caufield P.W."/>
            <person name="Cui Y."/>
            <person name="Zhang H."/>
            <person name="O'Toole P.W."/>
        </authorList>
    </citation>
    <scope>NUCLEOTIDE SEQUENCE [LARGE SCALE GENOMIC DNA]</scope>
    <source>
        <strain evidence="2 3">DSM 24301</strain>
    </source>
</reference>
<dbReference type="STRING" id="1293598.IV56_GL001519"/>
<dbReference type="PATRIC" id="fig|1293598.4.peg.1584"/>
<accession>A0A0R2N0U9</accession>
<evidence type="ECO:0000313" key="2">
    <source>
        <dbReference type="EMBL" id="KRO18386.1"/>
    </source>
</evidence>
<dbReference type="Gene3D" id="1.10.1760.20">
    <property type="match status" value="1"/>
</dbReference>
<dbReference type="InterPro" id="IPR012651">
    <property type="entry name" value="Thia_Transptr_ThiT"/>
</dbReference>
<feature type="transmembrane region" description="Helical" evidence="1">
    <location>
        <begin position="116"/>
        <end position="142"/>
    </location>
</feature>
<dbReference type="GO" id="GO:0005886">
    <property type="term" value="C:plasma membrane"/>
    <property type="evidence" value="ECO:0007669"/>
    <property type="project" value="InterPro"/>
</dbReference>